<keyword evidence="4 7" id="KW-0812">Transmembrane</keyword>
<feature type="transmembrane region" description="Helical" evidence="7">
    <location>
        <begin position="104"/>
        <end position="131"/>
    </location>
</feature>
<dbReference type="GO" id="GO:0005886">
    <property type="term" value="C:plasma membrane"/>
    <property type="evidence" value="ECO:0007669"/>
    <property type="project" value="UniProtKB-SubCell"/>
</dbReference>
<feature type="transmembrane region" description="Helical" evidence="7">
    <location>
        <begin position="345"/>
        <end position="366"/>
    </location>
</feature>
<evidence type="ECO:0000313" key="8">
    <source>
        <dbReference type="EMBL" id="NLF55143.1"/>
    </source>
</evidence>
<dbReference type="PANTHER" id="PTHR43266">
    <property type="entry name" value="MACROLIDE-EFFLUX PROTEIN"/>
    <property type="match status" value="1"/>
</dbReference>
<dbReference type="PANTHER" id="PTHR43266:SF2">
    <property type="entry name" value="MAJOR FACILITATOR SUPERFAMILY (MFS) PROFILE DOMAIN-CONTAINING PROTEIN"/>
    <property type="match status" value="1"/>
</dbReference>
<keyword evidence="2" id="KW-0813">Transport</keyword>
<dbReference type="CDD" id="cd06173">
    <property type="entry name" value="MFS_MefA_like"/>
    <property type="match status" value="1"/>
</dbReference>
<dbReference type="GO" id="GO:0022857">
    <property type="term" value="F:transmembrane transporter activity"/>
    <property type="evidence" value="ECO:0007669"/>
    <property type="project" value="InterPro"/>
</dbReference>
<feature type="transmembrane region" description="Helical" evidence="7">
    <location>
        <begin position="307"/>
        <end position="325"/>
    </location>
</feature>
<evidence type="ECO:0000256" key="5">
    <source>
        <dbReference type="ARBA" id="ARBA00022989"/>
    </source>
</evidence>
<evidence type="ECO:0000256" key="4">
    <source>
        <dbReference type="ARBA" id="ARBA00022692"/>
    </source>
</evidence>
<keyword evidence="6 7" id="KW-0472">Membrane</keyword>
<gene>
    <name evidence="8" type="ORF">GX576_12250</name>
</gene>
<dbReference type="Proteomes" id="UP000536534">
    <property type="component" value="Unassembled WGS sequence"/>
</dbReference>
<feature type="transmembrane region" description="Helical" evidence="7">
    <location>
        <begin position="276"/>
        <end position="295"/>
    </location>
</feature>
<dbReference type="InterPro" id="IPR011701">
    <property type="entry name" value="MFS"/>
</dbReference>
<name>A0A7X7LXL7_9RHOO</name>
<accession>A0A7X7LXL7</accession>
<comment type="subcellular location">
    <subcellularLocation>
        <location evidence="1">Cell membrane</location>
        <topology evidence="1">Multi-pass membrane protein</topology>
    </subcellularLocation>
</comment>
<dbReference type="EMBL" id="JAAYYV010000333">
    <property type="protein sequence ID" value="NLF55143.1"/>
    <property type="molecule type" value="Genomic_DNA"/>
</dbReference>
<evidence type="ECO:0000256" key="6">
    <source>
        <dbReference type="ARBA" id="ARBA00023136"/>
    </source>
</evidence>
<dbReference type="InterPro" id="IPR036259">
    <property type="entry name" value="MFS_trans_sf"/>
</dbReference>
<dbReference type="SUPFAM" id="SSF103473">
    <property type="entry name" value="MFS general substrate transporter"/>
    <property type="match status" value="1"/>
</dbReference>
<feature type="transmembrane region" description="Helical" evidence="7">
    <location>
        <begin position="387"/>
        <end position="407"/>
    </location>
</feature>
<keyword evidence="5 7" id="KW-1133">Transmembrane helix</keyword>
<proteinExistence type="predicted"/>
<evidence type="ECO:0000256" key="2">
    <source>
        <dbReference type="ARBA" id="ARBA00022448"/>
    </source>
</evidence>
<dbReference type="Gene3D" id="1.20.1250.20">
    <property type="entry name" value="MFS general substrate transporter like domains"/>
    <property type="match status" value="1"/>
</dbReference>
<keyword evidence="3" id="KW-1003">Cell membrane</keyword>
<feature type="transmembrane region" description="Helical" evidence="7">
    <location>
        <begin position="413"/>
        <end position="432"/>
    </location>
</feature>
<evidence type="ECO:0000256" key="1">
    <source>
        <dbReference type="ARBA" id="ARBA00004651"/>
    </source>
</evidence>
<evidence type="ECO:0000256" key="7">
    <source>
        <dbReference type="SAM" id="Phobius"/>
    </source>
</evidence>
<evidence type="ECO:0000313" key="9">
    <source>
        <dbReference type="Proteomes" id="UP000536534"/>
    </source>
</evidence>
<protein>
    <submittedName>
        <fullName evidence="8">MFS transporter</fullName>
    </submittedName>
</protein>
<feature type="transmembrane region" description="Helical" evidence="7">
    <location>
        <begin position="241"/>
        <end position="264"/>
    </location>
</feature>
<feature type="transmembrane region" description="Helical" evidence="7">
    <location>
        <begin position="162"/>
        <end position="181"/>
    </location>
</feature>
<dbReference type="AlphaFoldDB" id="A0A7X7LXL7"/>
<organism evidence="8 9">
    <name type="scientific">Thauera phenolivorans</name>
    <dbReference type="NCBI Taxonomy" id="1792543"/>
    <lineage>
        <taxon>Bacteria</taxon>
        <taxon>Pseudomonadati</taxon>
        <taxon>Pseudomonadota</taxon>
        <taxon>Betaproteobacteria</taxon>
        <taxon>Rhodocyclales</taxon>
        <taxon>Zoogloeaceae</taxon>
        <taxon>Thauera</taxon>
    </lineage>
</organism>
<feature type="transmembrane region" description="Helical" evidence="7">
    <location>
        <begin position="63"/>
        <end position="84"/>
    </location>
</feature>
<sequence length="439" mass="45488">MPIDYPLARPPDSTTSQLWRGRRFTPLFVTQFLGAFNDNAFKSALLILIAYGVLKAGTLSPALLVNLCAALFILPFVLFSAAAGRLADSADKAAIARATKLLEFAVMALGALGFMLGSVAVLLLALFLMGLQSTLFGPVKYALLPQHLGADELMRANGWIEAGTFVAILLGTVAGGLMAAGGDAARLPLGLACMTIAAAGYLASRWIPPAPPATPGRPSFGRPLADTGAILRLARSERGPWLALLAISWFWFVGATFLTLLPVYTRDTLGGDEAVVTLLLGVFTVGVGLGAFLAARWCRGEARPAPVIAGAAGITLAGLDLWAGSPSTPGSAVGVAVFLADPASLRVVFDCALVSVAGGLFSLPLYTHLQQRCPLERLGRMIAALNVVNAGFMVAAAGFAAALLAAGAGVPEVWLATALLNLAVAGTIGLRWRRTQRAA</sequence>
<comment type="caution">
    <text evidence="8">The sequence shown here is derived from an EMBL/GenBank/DDBJ whole genome shotgun (WGS) entry which is preliminary data.</text>
</comment>
<reference evidence="8 9" key="1">
    <citation type="journal article" date="2020" name="Biotechnol. Biofuels">
        <title>New insights from the biogas microbiome by comprehensive genome-resolved metagenomics of nearly 1600 species originating from multiple anaerobic digesters.</title>
        <authorList>
            <person name="Campanaro S."/>
            <person name="Treu L."/>
            <person name="Rodriguez-R L.M."/>
            <person name="Kovalovszki A."/>
            <person name="Ziels R.M."/>
            <person name="Maus I."/>
            <person name="Zhu X."/>
            <person name="Kougias P.G."/>
            <person name="Basile A."/>
            <person name="Luo G."/>
            <person name="Schluter A."/>
            <person name="Konstantinidis K.T."/>
            <person name="Angelidaki I."/>
        </authorList>
    </citation>
    <scope>NUCLEOTIDE SEQUENCE [LARGE SCALE GENOMIC DNA]</scope>
    <source>
        <strain evidence="8">AS06rmzACSIP_256</strain>
    </source>
</reference>
<evidence type="ECO:0000256" key="3">
    <source>
        <dbReference type="ARBA" id="ARBA00022475"/>
    </source>
</evidence>
<dbReference type="Pfam" id="PF07690">
    <property type="entry name" value="MFS_1"/>
    <property type="match status" value="1"/>
</dbReference>